<organism evidence="3 4">
    <name type="scientific">Shinella pollutisoli</name>
    <dbReference type="NCBI Taxonomy" id="2250594"/>
    <lineage>
        <taxon>Bacteria</taxon>
        <taxon>Pseudomonadati</taxon>
        <taxon>Pseudomonadota</taxon>
        <taxon>Alphaproteobacteria</taxon>
        <taxon>Hyphomicrobiales</taxon>
        <taxon>Rhizobiaceae</taxon>
        <taxon>Shinella</taxon>
    </lineage>
</organism>
<evidence type="ECO:0000313" key="3">
    <source>
        <dbReference type="EMBL" id="MFC3073589.1"/>
    </source>
</evidence>
<keyword evidence="2 3" id="KW-0560">Oxidoreductase</keyword>
<dbReference type="PRINTS" id="PR00081">
    <property type="entry name" value="GDHRDH"/>
</dbReference>
<comment type="caution">
    <text evidence="3">The sequence shown here is derived from an EMBL/GenBank/DDBJ whole genome shotgun (WGS) entry which is preliminary data.</text>
</comment>
<protein>
    <submittedName>
        <fullName evidence="3">SDR family NAD(P)-dependent oxidoreductase</fullName>
        <ecNumber evidence="3">1.1.1.-</ecNumber>
    </submittedName>
</protein>
<reference evidence="4" key="1">
    <citation type="journal article" date="2019" name="Int. J. Syst. Evol. Microbiol.">
        <title>The Global Catalogue of Microorganisms (GCM) 10K type strain sequencing project: providing services to taxonomists for standard genome sequencing and annotation.</title>
        <authorList>
            <consortium name="The Broad Institute Genomics Platform"/>
            <consortium name="The Broad Institute Genome Sequencing Center for Infectious Disease"/>
            <person name="Wu L."/>
            <person name="Ma J."/>
        </authorList>
    </citation>
    <scope>NUCLEOTIDE SEQUENCE [LARGE SCALE GENOMIC DNA]</scope>
    <source>
        <strain evidence="4">KCTC 52677</strain>
    </source>
</reference>
<dbReference type="EMBL" id="JBHRSP010000017">
    <property type="protein sequence ID" value="MFC3073589.1"/>
    <property type="molecule type" value="Genomic_DNA"/>
</dbReference>
<dbReference type="NCBIfam" id="NF005559">
    <property type="entry name" value="PRK07231.1"/>
    <property type="match status" value="1"/>
</dbReference>
<dbReference type="SUPFAM" id="SSF51735">
    <property type="entry name" value="NAD(P)-binding Rossmann-fold domains"/>
    <property type="match status" value="1"/>
</dbReference>
<dbReference type="InterPro" id="IPR036291">
    <property type="entry name" value="NAD(P)-bd_dom_sf"/>
</dbReference>
<dbReference type="Pfam" id="PF13561">
    <property type="entry name" value="adh_short_C2"/>
    <property type="match status" value="1"/>
</dbReference>
<proteinExistence type="inferred from homology"/>
<evidence type="ECO:0000256" key="1">
    <source>
        <dbReference type="ARBA" id="ARBA00006484"/>
    </source>
</evidence>
<gene>
    <name evidence="3" type="ORF">ACFOHH_10770</name>
</gene>
<dbReference type="PRINTS" id="PR00080">
    <property type="entry name" value="SDRFAMILY"/>
</dbReference>
<dbReference type="PANTHER" id="PTHR24321:SF8">
    <property type="entry name" value="ESTRADIOL 17-BETA-DEHYDROGENASE 8-RELATED"/>
    <property type="match status" value="1"/>
</dbReference>
<dbReference type="InterPro" id="IPR002347">
    <property type="entry name" value="SDR_fam"/>
</dbReference>
<comment type="similarity">
    <text evidence="1">Belongs to the short-chain dehydrogenases/reductases (SDR) family.</text>
</comment>
<dbReference type="GO" id="GO:0016491">
    <property type="term" value="F:oxidoreductase activity"/>
    <property type="evidence" value="ECO:0007669"/>
    <property type="project" value="UniProtKB-KW"/>
</dbReference>
<dbReference type="PANTHER" id="PTHR24321">
    <property type="entry name" value="DEHYDROGENASES, SHORT CHAIN"/>
    <property type="match status" value="1"/>
</dbReference>
<dbReference type="EC" id="1.1.1.-" evidence="3"/>
<accession>A0ABV7DF95</accession>
<sequence>MRRLEGKIAAVTGGASGIGEATVRRFVAEGAKVCLADVDEERGAAVADELNAAGGTVRFVRTQTQDEAQCEAFIRAAVDAFGGLDILVNNAGIRHYQGILETDNTTWDRILGVNVKGYAFCAKAAVAAMKKSGGGSIVNVSSNRSTAAGGNMVEYDTTKAAVIGLTRGIAYDHARDGIRANAISPGPVFTRFHEKRAAALGKTTEEFIRGFGQGGMMKRPARPEEIAAAILFLASDDASYITGINLMADGGISAVDPDSLNTWLQQGVTAS</sequence>
<keyword evidence="4" id="KW-1185">Reference proteome</keyword>
<dbReference type="Proteomes" id="UP001595377">
    <property type="component" value="Unassembled WGS sequence"/>
</dbReference>
<evidence type="ECO:0000313" key="4">
    <source>
        <dbReference type="Proteomes" id="UP001595377"/>
    </source>
</evidence>
<evidence type="ECO:0000256" key="2">
    <source>
        <dbReference type="ARBA" id="ARBA00023002"/>
    </source>
</evidence>
<name>A0ABV7DF95_9HYPH</name>
<dbReference type="CDD" id="cd05233">
    <property type="entry name" value="SDR_c"/>
    <property type="match status" value="1"/>
</dbReference>
<dbReference type="RefSeq" id="WP_257313379.1">
    <property type="nucleotide sequence ID" value="NZ_JANFDG010000004.1"/>
</dbReference>
<dbReference type="Gene3D" id="3.40.50.720">
    <property type="entry name" value="NAD(P)-binding Rossmann-like Domain"/>
    <property type="match status" value="1"/>
</dbReference>